<evidence type="ECO:0000256" key="5">
    <source>
        <dbReference type="PIRNR" id="PIRNR005763"/>
    </source>
</evidence>
<dbReference type="InterPro" id="IPR036390">
    <property type="entry name" value="WH_DNA-bd_sf"/>
</dbReference>
<feature type="coiled-coil region" evidence="6">
    <location>
        <begin position="82"/>
        <end position="109"/>
    </location>
</feature>
<dbReference type="InterPro" id="IPR016462">
    <property type="entry name" value="ModE"/>
</dbReference>
<comment type="similarity">
    <text evidence="1 5">Belongs to the ModE family.</text>
</comment>
<dbReference type="NCBIfam" id="TIGR00638">
    <property type="entry name" value="Mop"/>
    <property type="match status" value="1"/>
</dbReference>
<accession>A0A6S6SQ11</accession>
<evidence type="ECO:0000256" key="2">
    <source>
        <dbReference type="ARBA" id="ARBA00022448"/>
    </source>
</evidence>
<keyword evidence="8" id="KW-0238">DNA-binding</keyword>
<dbReference type="Gene3D" id="2.40.50.100">
    <property type="match status" value="2"/>
</dbReference>
<dbReference type="SUPFAM" id="SSF46785">
    <property type="entry name" value="Winged helix' DNA-binding domain"/>
    <property type="match status" value="1"/>
</dbReference>
<dbReference type="InterPro" id="IPR003725">
    <property type="entry name" value="ModE-bd_N"/>
</dbReference>
<reference evidence="8" key="1">
    <citation type="submission" date="2020-01" db="EMBL/GenBank/DDBJ databases">
        <authorList>
            <person name="Meier V. D."/>
            <person name="Meier V D."/>
        </authorList>
    </citation>
    <scope>NUCLEOTIDE SEQUENCE</scope>
    <source>
        <strain evidence="8">HLG_WM_MAG_02</strain>
    </source>
</reference>
<dbReference type="InterPro" id="IPR051815">
    <property type="entry name" value="Molybdate_resp_trans_reg"/>
</dbReference>
<evidence type="ECO:0000256" key="1">
    <source>
        <dbReference type="ARBA" id="ARBA00008110"/>
    </source>
</evidence>
<protein>
    <submittedName>
        <fullName evidence="8">DNA-binding domain of ModE / Molybdate-binding domain of ModE</fullName>
    </submittedName>
</protein>
<dbReference type="GO" id="GO:0003700">
    <property type="term" value="F:DNA-binding transcription factor activity"/>
    <property type="evidence" value="ECO:0007669"/>
    <property type="project" value="InterPro"/>
</dbReference>
<name>A0A6S6SQ11_9BACT</name>
<dbReference type="InterPro" id="IPR005116">
    <property type="entry name" value="Transp-assoc_OB_typ1"/>
</dbReference>
<dbReference type="InterPro" id="IPR004606">
    <property type="entry name" value="Mop_domain"/>
</dbReference>
<evidence type="ECO:0000313" key="8">
    <source>
        <dbReference type="EMBL" id="CAA6807100.1"/>
    </source>
</evidence>
<dbReference type="AlphaFoldDB" id="A0A6S6SQ11"/>
<dbReference type="Gene3D" id="1.10.10.10">
    <property type="entry name" value="Winged helix-like DNA-binding domain superfamily/Winged helix DNA-binding domain"/>
    <property type="match status" value="1"/>
</dbReference>
<dbReference type="NCBIfam" id="TIGR00637">
    <property type="entry name" value="ModE_repress"/>
    <property type="match status" value="1"/>
</dbReference>
<gene>
    <name evidence="8" type="ORF">HELGO_WM33726</name>
</gene>
<dbReference type="GO" id="GO:0030151">
    <property type="term" value="F:molybdenum ion binding"/>
    <property type="evidence" value="ECO:0007669"/>
    <property type="project" value="UniProtKB-UniRule"/>
</dbReference>
<dbReference type="GO" id="GO:0015689">
    <property type="term" value="P:molybdate ion transport"/>
    <property type="evidence" value="ECO:0007669"/>
    <property type="project" value="UniProtKB-UniRule"/>
</dbReference>
<dbReference type="GO" id="GO:0003677">
    <property type="term" value="F:DNA binding"/>
    <property type="evidence" value="ECO:0007669"/>
    <property type="project" value="UniProtKB-KW"/>
</dbReference>
<dbReference type="PIRSF" id="PIRSF005763">
    <property type="entry name" value="Txn_reg_ModE"/>
    <property type="match status" value="1"/>
</dbReference>
<dbReference type="InterPro" id="IPR008995">
    <property type="entry name" value="Mo/tungstate-bd_C_term_dom"/>
</dbReference>
<evidence type="ECO:0000256" key="6">
    <source>
        <dbReference type="SAM" id="Coils"/>
    </source>
</evidence>
<proteinExistence type="inferred from homology"/>
<dbReference type="PANTHER" id="PTHR30432:SF1">
    <property type="entry name" value="DNA-BINDING TRANSCRIPTIONAL DUAL REGULATOR MODE"/>
    <property type="match status" value="1"/>
</dbReference>
<keyword evidence="4" id="KW-0677">Repeat</keyword>
<feature type="domain" description="Mop" evidence="7">
    <location>
        <begin position="123"/>
        <end position="189"/>
    </location>
</feature>
<keyword evidence="2 5" id="KW-0813">Transport</keyword>
<sequence length="254" mass="28179">MHISSNLTFELFNQPFLLEKRIELLFAIGRTGSISKAAKEVPMSYKTAWEAVDSMNNLAHTPVVTKATGGVGGGGTRLTEYGENLLQSYKQLQNEHQRFLERLQELTNIDTGMLSDIGRLGLQISARNQIKGTIKSIQANRVNSEILLELKSANHLTSIITNSAVETLNLKVGDEVMAIFKSTSVKMQTESTLKLNCFEGKINQLYEEKSNVEIILDLGEEETLVSVMNLSETNFKVGDKAIAMVEPRDVMIGR</sequence>
<keyword evidence="3 5" id="KW-0500">Molybdenum</keyword>
<evidence type="ECO:0000256" key="3">
    <source>
        <dbReference type="ARBA" id="ARBA00022505"/>
    </source>
</evidence>
<evidence type="ECO:0000259" key="7">
    <source>
        <dbReference type="PROSITE" id="PS51866"/>
    </source>
</evidence>
<dbReference type="Pfam" id="PF03459">
    <property type="entry name" value="TOBE"/>
    <property type="match status" value="2"/>
</dbReference>
<keyword evidence="6" id="KW-0175">Coiled coil</keyword>
<evidence type="ECO:0000256" key="4">
    <source>
        <dbReference type="ARBA" id="ARBA00022737"/>
    </source>
</evidence>
<dbReference type="EMBL" id="CACVAZ010000036">
    <property type="protein sequence ID" value="CAA6807100.1"/>
    <property type="molecule type" value="Genomic_DNA"/>
</dbReference>
<dbReference type="PANTHER" id="PTHR30432">
    <property type="entry name" value="TRANSCRIPTIONAL REGULATOR MODE"/>
    <property type="match status" value="1"/>
</dbReference>
<dbReference type="InterPro" id="IPR036388">
    <property type="entry name" value="WH-like_DNA-bd_sf"/>
</dbReference>
<dbReference type="PROSITE" id="PS51866">
    <property type="entry name" value="MOP"/>
    <property type="match status" value="1"/>
</dbReference>
<organism evidence="8">
    <name type="scientific">uncultured Sulfurovum sp</name>
    <dbReference type="NCBI Taxonomy" id="269237"/>
    <lineage>
        <taxon>Bacteria</taxon>
        <taxon>Pseudomonadati</taxon>
        <taxon>Campylobacterota</taxon>
        <taxon>Epsilonproteobacteria</taxon>
        <taxon>Campylobacterales</taxon>
        <taxon>Sulfurovaceae</taxon>
        <taxon>Sulfurovum</taxon>
        <taxon>environmental samples</taxon>
    </lineage>
</organism>
<dbReference type="InterPro" id="IPR000847">
    <property type="entry name" value="LysR_HTH_N"/>
</dbReference>
<dbReference type="Pfam" id="PF00126">
    <property type="entry name" value="HTH_1"/>
    <property type="match status" value="1"/>
</dbReference>
<dbReference type="SUPFAM" id="SSF50331">
    <property type="entry name" value="MOP-like"/>
    <property type="match status" value="2"/>
</dbReference>